<keyword evidence="9 14" id="KW-0472">Membrane</keyword>
<evidence type="ECO:0000313" key="15">
    <source>
        <dbReference type="EMBL" id="HGS87563.1"/>
    </source>
</evidence>
<dbReference type="AlphaFoldDB" id="A0A7C4L1Z6"/>
<comment type="caution">
    <text evidence="15">The sequence shown here is derived from an EMBL/GenBank/DDBJ whole genome shotgun (WGS) entry which is preliminary data.</text>
</comment>
<dbReference type="PANTHER" id="PTHR33843:SF4">
    <property type="entry name" value="ASCORBATE-SPECIFIC PTS SYSTEM EIIC COMPONENT"/>
    <property type="match status" value="1"/>
</dbReference>
<name>A0A7C4L1Z6_9CHLR</name>
<feature type="transmembrane region" description="Helical" evidence="14">
    <location>
        <begin position="345"/>
        <end position="365"/>
    </location>
</feature>
<gene>
    <name evidence="15" type="ORF">ENT17_08075</name>
</gene>
<keyword evidence="7 14" id="KW-0812">Transmembrane</keyword>
<evidence type="ECO:0000256" key="11">
    <source>
        <dbReference type="ARBA" id="ARBA00038218"/>
    </source>
</evidence>
<dbReference type="NCBIfam" id="NF006920">
    <property type="entry name" value="PRK09410.1-2"/>
    <property type="match status" value="1"/>
</dbReference>
<feature type="transmembrane region" description="Helical" evidence="14">
    <location>
        <begin position="372"/>
        <end position="395"/>
    </location>
</feature>
<feature type="transmembrane region" description="Helical" evidence="14">
    <location>
        <begin position="227"/>
        <end position="245"/>
    </location>
</feature>
<feature type="transmembrane region" description="Helical" evidence="14">
    <location>
        <begin position="117"/>
        <end position="137"/>
    </location>
</feature>
<evidence type="ECO:0000256" key="8">
    <source>
        <dbReference type="ARBA" id="ARBA00022989"/>
    </source>
</evidence>
<dbReference type="InterPro" id="IPR051562">
    <property type="entry name" value="Ascorbate-PTS_EIIC"/>
</dbReference>
<feature type="transmembrane region" description="Helical" evidence="14">
    <location>
        <begin position="91"/>
        <end position="110"/>
    </location>
</feature>
<evidence type="ECO:0000256" key="3">
    <source>
        <dbReference type="ARBA" id="ARBA00022448"/>
    </source>
</evidence>
<comment type="subcellular location">
    <subcellularLocation>
        <location evidence="1">Cell membrane</location>
        <topology evidence="1">Multi-pass membrane protein</topology>
    </subcellularLocation>
</comment>
<dbReference type="Pfam" id="PF03611">
    <property type="entry name" value="EIIC-GAT"/>
    <property type="match status" value="1"/>
</dbReference>
<evidence type="ECO:0000256" key="2">
    <source>
        <dbReference type="ARBA" id="ARBA00011738"/>
    </source>
</evidence>
<evidence type="ECO:0000256" key="5">
    <source>
        <dbReference type="ARBA" id="ARBA00022597"/>
    </source>
</evidence>
<evidence type="ECO:0000256" key="9">
    <source>
        <dbReference type="ARBA" id="ARBA00023136"/>
    </source>
</evidence>
<feature type="transmembrane region" description="Helical" evidence="14">
    <location>
        <begin position="149"/>
        <end position="171"/>
    </location>
</feature>
<accession>A0A7C4L1Z6</accession>
<comment type="similarity">
    <text evidence="11">Belongs to the UlaA family.</text>
</comment>
<evidence type="ECO:0000256" key="4">
    <source>
        <dbReference type="ARBA" id="ARBA00022475"/>
    </source>
</evidence>
<comment type="function">
    <text evidence="10">The phosphoenolpyruvate-dependent sugar phosphotransferase system (sugar PTS), a major carbohydrate active transport system, catalyzes the phosphorylation of incoming sugar substrates concomitantly with their translocation across the cell membrane. The enzyme II UlaABC PTS system is involved in ascorbate transport.</text>
</comment>
<proteinExistence type="inferred from homology"/>
<feature type="transmembrane region" description="Helical" evidence="14">
    <location>
        <begin position="41"/>
        <end position="62"/>
    </location>
</feature>
<dbReference type="InterPro" id="IPR004703">
    <property type="entry name" value="PTS_sugar-sp_permease"/>
</dbReference>
<dbReference type="GO" id="GO:0009401">
    <property type="term" value="P:phosphoenolpyruvate-dependent sugar phosphotransferase system"/>
    <property type="evidence" value="ECO:0007669"/>
    <property type="project" value="UniProtKB-KW"/>
</dbReference>
<keyword evidence="3" id="KW-0813">Transport</keyword>
<keyword evidence="8 14" id="KW-1133">Transmembrane helix</keyword>
<reference evidence="15" key="1">
    <citation type="journal article" date="2020" name="mSystems">
        <title>Genome- and Community-Level Interaction Insights into Carbon Utilization and Element Cycling Functions of Hydrothermarchaeota in Hydrothermal Sediment.</title>
        <authorList>
            <person name="Zhou Z."/>
            <person name="Liu Y."/>
            <person name="Xu W."/>
            <person name="Pan J."/>
            <person name="Luo Z.H."/>
            <person name="Li M."/>
        </authorList>
    </citation>
    <scope>NUCLEOTIDE SEQUENCE [LARGE SCALE GENOMIC DNA]</scope>
    <source>
        <strain evidence="15">SpSt-556</strain>
    </source>
</reference>
<keyword evidence="4" id="KW-1003">Cell membrane</keyword>
<evidence type="ECO:0000256" key="6">
    <source>
        <dbReference type="ARBA" id="ARBA00022683"/>
    </source>
</evidence>
<evidence type="ECO:0000256" key="12">
    <source>
        <dbReference type="ARBA" id="ARBA00039702"/>
    </source>
</evidence>
<keyword evidence="6" id="KW-0598">Phosphotransferase system</keyword>
<comment type="subunit">
    <text evidence="2">Homodimer.</text>
</comment>
<dbReference type="GO" id="GO:0005886">
    <property type="term" value="C:plasma membrane"/>
    <property type="evidence" value="ECO:0007669"/>
    <property type="project" value="UniProtKB-SubCell"/>
</dbReference>
<sequence>MDVGLIFSIVPRLLPTFMLGLVALLGLLLQRKTFSEVVSGTIKTMAGVIILFSAVDLLVGVISPISTMFGKVYAFQGEPISVDWTAFLSEYGIPVVLVMVFGFFVNILLARLTRLKYVFLTGHIMFWNAFMVVAALADAGKIKGVALVVLGSVIQGILATVLPALIAPFVFKLTGSKDFTIGHTTTILAVIGAWIGKLVGDPSKSTEDLKISDNWSFLKSMTISTSLIMFLLYLVMGFIAGPAWAAETFSGGSQPIWYLWIIYQGILFGASLTILLTGVRLMLAEIVPAFHGIAKKIVPDAVPALDCPMVFPYGQNALAIGFPIAMIASLVTLVIFGAIGYRYVLLPLVVAAFFDVGPAAVLANATGGRRGAIVASIVGGVLLIVFQALSLPFVANTAAGFINAFGGNDFSIIAIVVGGIARLLGF</sequence>
<evidence type="ECO:0000256" key="14">
    <source>
        <dbReference type="SAM" id="Phobius"/>
    </source>
</evidence>
<feature type="transmembrane region" description="Helical" evidence="14">
    <location>
        <begin position="318"/>
        <end position="339"/>
    </location>
</feature>
<keyword evidence="5" id="KW-0762">Sugar transport</keyword>
<evidence type="ECO:0000256" key="10">
    <source>
        <dbReference type="ARBA" id="ARBA00037387"/>
    </source>
</evidence>
<feature type="transmembrane region" description="Helical" evidence="14">
    <location>
        <begin position="6"/>
        <end position="29"/>
    </location>
</feature>
<protein>
    <recommendedName>
        <fullName evidence="12">Ascorbate-specific PTS system EIIC component</fullName>
    </recommendedName>
    <alternativeName>
        <fullName evidence="13">Ascorbate-specific permease IIC component UlaA</fullName>
    </alternativeName>
</protein>
<dbReference type="PANTHER" id="PTHR33843">
    <property type="entry name" value="ASCORBATE-SPECIFIC PTS SYSTEM EIIC COMPONENT"/>
    <property type="match status" value="1"/>
</dbReference>
<feature type="transmembrane region" description="Helical" evidence="14">
    <location>
        <begin position="257"/>
        <end position="276"/>
    </location>
</feature>
<feature type="transmembrane region" description="Helical" evidence="14">
    <location>
        <begin position="401"/>
        <end position="424"/>
    </location>
</feature>
<dbReference type="EMBL" id="DSXR01000081">
    <property type="protein sequence ID" value="HGS87563.1"/>
    <property type="molecule type" value="Genomic_DNA"/>
</dbReference>
<evidence type="ECO:0000256" key="1">
    <source>
        <dbReference type="ARBA" id="ARBA00004651"/>
    </source>
</evidence>
<organism evidence="15">
    <name type="scientific">Bellilinea caldifistulae</name>
    <dbReference type="NCBI Taxonomy" id="360411"/>
    <lineage>
        <taxon>Bacteria</taxon>
        <taxon>Bacillati</taxon>
        <taxon>Chloroflexota</taxon>
        <taxon>Anaerolineae</taxon>
        <taxon>Anaerolineales</taxon>
        <taxon>Anaerolineaceae</taxon>
        <taxon>Bellilinea</taxon>
    </lineage>
</organism>
<evidence type="ECO:0000256" key="13">
    <source>
        <dbReference type="ARBA" id="ARBA00042859"/>
    </source>
</evidence>
<evidence type="ECO:0000256" key="7">
    <source>
        <dbReference type="ARBA" id="ARBA00022692"/>
    </source>
</evidence>